<feature type="region of interest" description="Disordered" evidence="1">
    <location>
        <begin position="121"/>
        <end position="177"/>
    </location>
</feature>
<name>A0A8H6WCV3_MYCCL</name>
<dbReference type="Proteomes" id="UP000613580">
    <property type="component" value="Unassembled WGS sequence"/>
</dbReference>
<proteinExistence type="predicted"/>
<feature type="compositionally biased region" description="Low complexity" evidence="1">
    <location>
        <begin position="132"/>
        <end position="171"/>
    </location>
</feature>
<feature type="signal peptide" evidence="2">
    <location>
        <begin position="1"/>
        <end position="20"/>
    </location>
</feature>
<dbReference type="AlphaFoldDB" id="A0A8H6WCV3"/>
<sequence>MTMSLTRFLQAALLVASVAAQNFSINTPPQQQAQQCEPLQISWMGGTAPYFIQSTPIAVSVQNDPITSTPYVNFGQQSNMQVTWQAVNATIGETFILQAKDNTGVTVSSANFTVVTGTGDSCLSSGGGSGPGNSNSGSSTSPTSTSSGSGSQSGTSSKTSTSPTTSKSGSGAEKQQQQTAGVVGLFVGVLFVLALQQ</sequence>
<evidence type="ECO:0000313" key="3">
    <source>
        <dbReference type="EMBL" id="KAF7314009.1"/>
    </source>
</evidence>
<protein>
    <submittedName>
        <fullName evidence="3">Uncharacterized protein</fullName>
    </submittedName>
</protein>
<dbReference type="OrthoDB" id="3362246at2759"/>
<gene>
    <name evidence="3" type="ORF">HMN09_00559400</name>
</gene>
<reference evidence="3" key="1">
    <citation type="submission" date="2020-05" db="EMBL/GenBank/DDBJ databases">
        <title>Mycena genomes resolve the evolution of fungal bioluminescence.</title>
        <authorList>
            <person name="Tsai I.J."/>
        </authorList>
    </citation>
    <scope>NUCLEOTIDE SEQUENCE</scope>
    <source>
        <strain evidence="3">110903Hualien_Pintung</strain>
    </source>
</reference>
<comment type="caution">
    <text evidence="3">The sequence shown here is derived from an EMBL/GenBank/DDBJ whole genome shotgun (WGS) entry which is preliminary data.</text>
</comment>
<keyword evidence="2" id="KW-0732">Signal</keyword>
<dbReference type="EMBL" id="JACAZE010000006">
    <property type="protein sequence ID" value="KAF7314009.1"/>
    <property type="molecule type" value="Genomic_DNA"/>
</dbReference>
<keyword evidence="4" id="KW-1185">Reference proteome</keyword>
<accession>A0A8H6WCV3</accession>
<evidence type="ECO:0000256" key="2">
    <source>
        <dbReference type="SAM" id="SignalP"/>
    </source>
</evidence>
<feature type="chain" id="PRO_5034157787" evidence="2">
    <location>
        <begin position="21"/>
        <end position="197"/>
    </location>
</feature>
<evidence type="ECO:0000256" key="1">
    <source>
        <dbReference type="SAM" id="MobiDB-lite"/>
    </source>
</evidence>
<evidence type="ECO:0000313" key="4">
    <source>
        <dbReference type="Proteomes" id="UP000613580"/>
    </source>
</evidence>
<organism evidence="3 4">
    <name type="scientific">Mycena chlorophos</name>
    <name type="common">Agaric fungus</name>
    <name type="synonym">Agaricus chlorophos</name>
    <dbReference type="NCBI Taxonomy" id="658473"/>
    <lineage>
        <taxon>Eukaryota</taxon>
        <taxon>Fungi</taxon>
        <taxon>Dikarya</taxon>
        <taxon>Basidiomycota</taxon>
        <taxon>Agaricomycotina</taxon>
        <taxon>Agaricomycetes</taxon>
        <taxon>Agaricomycetidae</taxon>
        <taxon>Agaricales</taxon>
        <taxon>Marasmiineae</taxon>
        <taxon>Mycenaceae</taxon>
        <taxon>Mycena</taxon>
    </lineage>
</organism>